<protein>
    <recommendedName>
        <fullName evidence="4">Carbohydrate kinase FGGY C-terminal domain-containing protein</fullName>
    </recommendedName>
</protein>
<accession>A0A4Y8PUF4</accession>
<comment type="similarity">
    <text evidence="1">Belongs to the FGGY kinase family.</text>
</comment>
<proteinExistence type="inferred from homology"/>
<evidence type="ECO:0000313" key="6">
    <source>
        <dbReference type="Proteomes" id="UP000298246"/>
    </source>
</evidence>
<dbReference type="GO" id="GO:0016301">
    <property type="term" value="F:kinase activity"/>
    <property type="evidence" value="ECO:0007669"/>
    <property type="project" value="UniProtKB-KW"/>
</dbReference>
<dbReference type="PROSITE" id="PS00445">
    <property type="entry name" value="FGGY_KINASES_2"/>
    <property type="match status" value="1"/>
</dbReference>
<dbReference type="Proteomes" id="UP000298246">
    <property type="component" value="Unassembled WGS sequence"/>
</dbReference>
<dbReference type="InterPro" id="IPR050406">
    <property type="entry name" value="FGGY_Carb_Kinase"/>
</dbReference>
<dbReference type="GO" id="GO:0005975">
    <property type="term" value="P:carbohydrate metabolic process"/>
    <property type="evidence" value="ECO:0007669"/>
    <property type="project" value="InterPro"/>
</dbReference>
<evidence type="ECO:0000256" key="2">
    <source>
        <dbReference type="ARBA" id="ARBA00022679"/>
    </source>
</evidence>
<evidence type="ECO:0000259" key="4">
    <source>
        <dbReference type="Pfam" id="PF02782"/>
    </source>
</evidence>
<dbReference type="PANTHER" id="PTHR43095">
    <property type="entry name" value="SUGAR KINASE"/>
    <property type="match status" value="1"/>
</dbReference>
<gene>
    <name evidence="5" type="ORF">B5M42_20735</name>
</gene>
<dbReference type="InterPro" id="IPR018483">
    <property type="entry name" value="Carb_kinase_FGGY_CS"/>
</dbReference>
<evidence type="ECO:0000256" key="3">
    <source>
        <dbReference type="ARBA" id="ARBA00022777"/>
    </source>
</evidence>
<evidence type="ECO:0000313" key="5">
    <source>
        <dbReference type="EMBL" id="TFE84323.1"/>
    </source>
</evidence>
<keyword evidence="2" id="KW-0808">Transferase</keyword>
<comment type="caution">
    <text evidence="5">The sequence shown here is derived from an EMBL/GenBank/DDBJ whole genome shotgun (WGS) entry which is preliminary data.</text>
</comment>
<dbReference type="InterPro" id="IPR043129">
    <property type="entry name" value="ATPase_NBD"/>
</dbReference>
<dbReference type="Pfam" id="PF02782">
    <property type="entry name" value="FGGY_C"/>
    <property type="match status" value="1"/>
</dbReference>
<feature type="domain" description="Carbohydrate kinase FGGY C-terminal" evidence="4">
    <location>
        <begin position="61"/>
        <end position="256"/>
    </location>
</feature>
<organism evidence="5 6">
    <name type="scientific">Paenibacillus athensensis</name>
    <dbReference type="NCBI Taxonomy" id="1967502"/>
    <lineage>
        <taxon>Bacteria</taxon>
        <taxon>Bacillati</taxon>
        <taxon>Bacillota</taxon>
        <taxon>Bacilli</taxon>
        <taxon>Bacillales</taxon>
        <taxon>Paenibacillaceae</taxon>
        <taxon>Paenibacillus</taxon>
    </lineage>
</organism>
<dbReference type="GO" id="GO:0016773">
    <property type="term" value="F:phosphotransferase activity, alcohol group as acceptor"/>
    <property type="evidence" value="ECO:0007669"/>
    <property type="project" value="InterPro"/>
</dbReference>
<dbReference type="PANTHER" id="PTHR43095:SF2">
    <property type="entry name" value="GLUCONOKINASE"/>
    <property type="match status" value="1"/>
</dbReference>
<evidence type="ECO:0000256" key="1">
    <source>
        <dbReference type="ARBA" id="ARBA00009156"/>
    </source>
</evidence>
<sequence>MAGVTRGQLSEPVPAVYRLEGMKSEYAEAMGLDPNTPFVVGASDGALANLGVGATQPGVIAVTIGTSGAVRGIAPRPAIDPQGRLFCYALLENQWVIGGPINNGGIMLRWVRDRLATLEAEEGRRRGMDPYDYLTELAAEVPAGSEGLLFLPLLSGERAPYWNANARGVFFGLSLYHDKKHMIRAVLEGVMLRIHSVAAALQELAGPAAEIRASGGFARSVFWRQMLADVLGARLGVPDAIESSALGAAMLGLLAMGEIADLRQTADWVQLEAVHEPNENDHRTYKQLTSIYESVYHQLKDQFDAISAFQALSHRHASS</sequence>
<dbReference type="InterPro" id="IPR018485">
    <property type="entry name" value="FGGY_C"/>
</dbReference>
<name>A0A4Y8PUF4_9BACL</name>
<reference evidence="5 6" key="1">
    <citation type="submission" date="2017-03" db="EMBL/GenBank/DDBJ databases">
        <title>Isolation of Levoglucosan Utilizing Bacteria.</title>
        <authorList>
            <person name="Arya A.S."/>
        </authorList>
    </citation>
    <scope>NUCLEOTIDE SEQUENCE [LARGE SCALE GENOMIC DNA]</scope>
    <source>
        <strain evidence="5 6">MEC069</strain>
    </source>
</reference>
<dbReference type="SUPFAM" id="SSF53067">
    <property type="entry name" value="Actin-like ATPase domain"/>
    <property type="match status" value="1"/>
</dbReference>
<keyword evidence="3" id="KW-0418">Kinase</keyword>
<dbReference type="AlphaFoldDB" id="A0A4Y8PUF4"/>
<dbReference type="CDD" id="cd07770">
    <property type="entry name" value="ASKHA_NBD_FGGY_GntK"/>
    <property type="match status" value="1"/>
</dbReference>
<dbReference type="EMBL" id="MYFO01000036">
    <property type="protein sequence ID" value="TFE84323.1"/>
    <property type="molecule type" value="Genomic_DNA"/>
</dbReference>
<dbReference type="Gene3D" id="3.30.420.40">
    <property type="match status" value="1"/>
</dbReference>
<keyword evidence="6" id="KW-1185">Reference proteome</keyword>